<feature type="compositionally biased region" description="Polar residues" evidence="3">
    <location>
        <begin position="1"/>
        <end position="15"/>
    </location>
</feature>
<feature type="region of interest" description="Disordered" evidence="3">
    <location>
        <begin position="1"/>
        <end position="36"/>
    </location>
</feature>
<evidence type="ECO:0000313" key="4">
    <source>
        <dbReference type="EMBL" id="GIG93244.1"/>
    </source>
</evidence>
<dbReference type="RefSeq" id="WP_203871533.1">
    <property type="nucleotide sequence ID" value="NZ_BONW01000056.1"/>
</dbReference>
<sequence>MVSPQTPETPSQLSSVPRIPVPRTCPFAPPAEYGRLRDTAPVTRAQLPGGQEVWAVSTFTDVRSLLVRPDVSSDPRRPGFPEPFPDAPTEEPGATEGPADPEEEAPLPQLFEMDPPQHTRYRRMLIPELTVKRVNELRPGIQQLVDRLIDDMLATGPETDLVPAFALPIPSMVICQLLGVAYDSHEFFQSRTEIVLSKTVTAEQRETAYLELYAFLDEVVSATESDPTDDILGRLVVKYRRTDELSHEMLVNTAVLLLLAGHETSANTIALGVLTFLEHPGQLRILLTEPAAAVSAADEMVRFHSLGDVDISRVATADFTLGGQTIHAGEGILPILSAANRDPQAFERPDEFDIRRPDSRHHVGFGYGPHQCLGQNLARAELEIAYRTLFTRIPSLRLAVPVDELDFKTDSQIFGLRSLPVTW</sequence>
<reference evidence="4 5" key="1">
    <citation type="submission" date="2021-01" db="EMBL/GenBank/DDBJ databases">
        <title>Whole genome shotgun sequence of Plantactinospora endophytica NBRC 110450.</title>
        <authorList>
            <person name="Komaki H."/>
            <person name="Tamura T."/>
        </authorList>
    </citation>
    <scope>NUCLEOTIDE SEQUENCE [LARGE SCALE GENOMIC DNA]</scope>
    <source>
        <strain evidence="4 5">NBRC 110450</strain>
    </source>
</reference>
<keyword evidence="2" id="KW-0408">Iron</keyword>
<dbReference type="Proteomes" id="UP000646749">
    <property type="component" value="Unassembled WGS sequence"/>
</dbReference>
<dbReference type="CDD" id="cd11030">
    <property type="entry name" value="CYP105-like"/>
    <property type="match status" value="1"/>
</dbReference>
<feature type="region of interest" description="Disordered" evidence="3">
    <location>
        <begin position="69"/>
        <end position="107"/>
    </location>
</feature>
<dbReference type="PANTHER" id="PTHR46696:SF1">
    <property type="entry name" value="CYTOCHROME P450 YJIB-RELATED"/>
    <property type="match status" value="1"/>
</dbReference>
<keyword evidence="5" id="KW-1185">Reference proteome</keyword>
<dbReference type="InterPro" id="IPR001128">
    <property type="entry name" value="Cyt_P450"/>
</dbReference>
<comment type="similarity">
    <text evidence="1 2">Belongs to the cytochrome P450 family.</text>
</comment>
<dbReference type="InterPro" id="IPR036396">
    <property type="entry name" value="Cyt_P450_sf"/>
</dbReference>
<gene>
    <name evidence="4" type="ORF">Pen02_81800</name>
</gene>
<evidence type="ECO:0000256" key="3">
    <source>
        <dbReference type="SAM" id="MobiDB-lite"/>
    </source>
</evidence>
<protein>
    <submittedName>
        <fullName evidence="4">Cytochrome P450</fullName>
    </submittedName>
</protein>
<evidence type="ECO:0000313" key="5">
    <source>
        <dbReference type="Proteomes" id="UP000646749"/>
    </source>
</evidence>
<dbReference type="PROSITE" id="PS00086">
    <property type="entry name" value="CYTOCHROME_P450"/>
    <property type="match status" value="1"/>
</dbReference>
<dbReference type="InterPro" id="IPR002397">
    <property type="entry name" value="Cyt_P450_B"/>
</dbReference>
<organism evidence="4 5">
    <name type="scientific">Plantactinospora endophytica</name>
    <dbReference type="NCBI Taxonomy" id="673535"/>
    <lineage>
        <taxon>Bacteria</taxon>
        <taxon>Bacillati</taxon>
        <taxon>Actinomycetota</taxon>
        <taxon>Actinomycetes</taxon>
        <taxon>Micromonosporales</taxon>
        <taxon>Micromonosporaceae</taxon>
        <taxon>Plantactinospora</taxon>
    </lineage>
</organism>
<proteinExistence type="inferred from homology"/>
<keyword evidence="2" id="KW-0560">Oxidoreductase</keyword>
<dbReference type="Gene3D" id="1.10.630.10">
    <property type="entry name" value="Cytochrome P450"/>
    <property type="match status" value="1"/>
</dbReference>
<keyword evidence="2" id="KW-0503">Monooxygenase</keyword>
<keyword evidence="2" id="KW-0349">Heme</keyword>
<dbReference type="EMBL" id="BONW01000056">
    <property type="protein sequence ID" value="GIG93244.1"/>
    <property type="molecule type" value="Genomic_DNA"/>
</dbReference>
<accession>A0ABQ4EF04</accession>
<comment type="caution">
    <text evidence="4">The sequence shown here is derived from an EMBL/GenBank/DDBJ whole genome shotgun (WGS) entry which is preliminary data.</text>
</comment>
<keyword evidence="2" id="KW-0479">Metal-binding</keyword>
<dbReference type="SUPFAM" id="SSF48264">
    <property type="entry name" value="Cytochrome P450"/>
    <property type="match status" value="1"/>
</dbReference>
<dbReference type="PANTHER" id="PTHR46696">
    <property type="entry name" value="P450, PUTATIVE (EUROFUNG)-RELATED"/>
    <property type="match status" value="1"/>
</dbReference>
<dbReference type="PRINTS" id="PR00385">
    <property type="entry name" value="P450"/>
</dbReference>
<dbReference type="Pfam" id="PF00067">
    <property type="entry name" value="p450"/>
    <property type="match status" value="1"/>
</dbReference>
<name>A0ABQ4EF04_9ACTN</name>
<evidence type="ECO:0000256" key="1">
    <source>
        <dbReference type="ARBA" id="ARBA00010617"/>
    </source>
</evidence>
<dbReference type="InterPro" id="IPR017972">
    <property type="entry name" value="Cyt_P450_CS"/>
</dbReference>
<evidence type="ECO:0000256" key="2">
    <source>
        <dbReference type="RuleBase" id="RU000461"/>
    </source>
</evidence>
<dbReference type="PRINTS" id="PR00359">
    <property type="entry name" value="BP450"/>
</dbReference>